<feature type="region of interest" description="Disordered" evidence="1">
    <location>
        <begin position="369"/>
        <end position="418"/>
    </location>
</feature>
<reference evidence="3" key="1">
    <citation type="submission" date="2017-03" db="EMBL/GenBank/DDBJ databases">
        <title>Phytopthora megakarya and P. palmivora, two closely related causual agents of cacao black pod achieved similar genome size and gene model numbers by different mechanisms.</title>
        <authorList>
            <person name="Ali S."/>
            <person name="Shao J."/>
            <person name="Larry D.J."/>
            <person name="Kronmiller B."/>
            <person name="Shen D."/>
            <person name="Strem M.D."/>
            <person name="Melnick R.L."/>
            <person name="Guiltinan M.J."/>
            <person name="Tyler B.M."/>
            <person name="Meinhardt L.W."/>
            <person name="Bailey B.A."/>
        </authorList>
    </citation>
    <scope>NUCLEOTIDE SEQUENCE [LARGE SCALE GENOMIC DNA]</scope>
    <source>
        <strain evidence="3">zdho120</strain>
    </source>
</reference>
<name>A0A225WED4_9STRA</name>
<evidence type="ECO:0000256" key="1">
    <source>
        <dbReference type="SAM" id="MobiDB-lite"/>
    </source>
</evidence>
<comment type="caution">
    <text evidence="2">The sequence shown here is derived from an EMBL/GenBank/DDBJ whole genome shotgun (WGS) entry which is preliminary data.</text>
</comment>
<dbReference type="Proteomes" id="UP000198211">
    <property type="component" value="Unassembled WGS sequence"/>
</dbReference>
<evidence type="ECO:0000313" key="2">
    <source>
        <dbReference type="EMBL" id="OWZ15892.1"/>
    </source>
</evidence>
<keyword evidence="3" id="KW-1185">Reference proteome</keyword>
<dbReference type="OrthoDB" id="88848at2759"/>
<feature type="region of interest" description="Disordered" evidence="1">
    <location>
        <begin position="318"/>
        <end position="345"/>
    </location>
</feature>
<proteinExistence type="predicted"/>
<feature type="compositionally biased region" description="Polar residues" evidence="1">
    <location>
        <begin position="385"/>
        <end position="398"/>
    </location>
</feature>
<protein>
    <submittedName>
        <fullName evidence="2">Uncharacterized protein</fullName>
    </submittedName>
</protein>
<organism evidence="2 3">
    <name type="scientific">Phytophthora megakarya</name>
    <dbReference type="NCBI Taxonomy" id="4795"/>
    <lineage>
        <taxon>Eukaryota</taxon>
        <taxon>Sar</taxon>
        <taxon>Stramenopiles</taxon>
        <taxon>Oomycota</taxon>
        <taxon>Peronosporomycetes</taxon>
        <taxon>Peronosporales</taxon>
        <taxon>Peronosporaceae</taxon>
        <taxon>Phytophthora</taxon>
    </lineage>
</organism>
<dbReference type="AlphaFoldDB" id="A0A225WED4"/>
<evidence type="ECO:0000313" key="3">
    <source>
        <dbReference type="Proteomes" id="UP000198211"/>
    </source>
</evidence>
<feature type="region of interest" description="Disordered" evidence="1">
    <location>
        <begin position="260"/>
        <end position="280"/>
    </location>
</feature>
<sequence>MQISPVSISPADALHGNWVRFECPVELNHGSWDGPVYAWLREPRYVRADQSNSFIVDDCRRHPGWVCDCEDPTPPARPDVLVEDWTNAVVPYSRLTPPFDNLFGESTDRPLLLLFRYVCCYVTAGSRSNPARLVEVFLEVYLNDQVVAYRSGDRYTFTTQHEATLILTSKYVCIVVVRQPVTDTPIYVGLPCHTVWIPLISREGVVVGWYHGTTTHCNSSFGFLPTGSDTPVDLGIVPLEFTKANVGSASATTRIIADEASDTERPADISATGFSRDRPLPPDDPAFSCLDRLPLLTSPAPVQWIPFAALNADTPQVETVDSGSTHVDEHPQAAVPSTRPSHEVAPTRRAYSIGSNPLSTQQMVALTQQRSMEQRDRQLPPVSPTVETARQAPISSIDSMAPLPRPVARRTQQIDTVR</sequence>
<gene>
    <name evidence="2" type="ORF">PHMEG_00010398</name>
</gene>
<accession>A0A225WED4</accession>
<dbReference type="EMBL" id="NBNE01001035">
    <property type="protein sequence ID" value="OWZ15892.1"/>
    <property type="molecule type" value="Genomic_DNA"/>
</dbReference>